<comment type="subcellular location">
    <subcellularLocation>
        <location evidence="1">Cell membrane</location>
        <topology evidence="1">Multi-pass membrane protein</topology>
    </subcellularLocation>
</comment>
<evidence type="ECO:0000256" key="3">
    <source>
        <dbReference type="ARBA" id="ARBA00022692"/>
    </source>
</evidence>
<dbReference type="eggNOG" id="COG0392">
    <property type="taxonomic scope" value="Bacteria"/>
</dbReference>
<dbReference type="Pfam" id="PF03706">
    <property type="entry name" value="LPG_synthase_TM"/>
    <property type="match status" value="1"/>
</dbReference>
<feature type="transmembrane region" description="Helical" evidence="6">
    <location>
        <begin position="276"/>
        <end position="298"/>
    </location>
</feature>
<dbReference type="HOGENOM" id="CLU_048072_4_0_6"/>
<feature type="transmembrane region" description="Helical" evidence="6">
    <location>
        <begin position="233"/>
        <end position="256"/>
    </location>
</feature>
<reference evidence="7 8" key="1">
    <citation type="journal article" date="2013" name="Genome Announc.">
        <title>Genome Sequence of the Polycyclic Aromatic Hydrocarbon-Degrading Bacterium Strain Marinobacter nanhaiticus D15-8WT.</title>
        <authorList>
            <person name="Cui Z."/>
            <person name="Gao W."/>
            <person name="Li Q."/>
            <person name="Xu G."/>
            <person name="Zheng L."/>
        </authorList>
    </citation>
    <scope>NUCLEOTIDE SEQUENCE [LARGE SCALE GENOMIC DNA]</scope>
    <source>
        <strain evidence="7 8">D15-8W</strain>
    </source>
</reference>
<evidence type="ECO:0000256" key="1">
    <source>
        <dbReference type="ARBA" id="ARBA00004651"/>
    </source>
</evidence>
<dbReference type="OrthoDB" id="9126302at2"/>
<keyword evidence="5 6" id="KW-0472">Membrane</keyword>
<keyword evidence="8" id="KW-1185">Reference proteome</keyword>
<feature type="transmembrane region" description="Helical" evidence="6">
    <location>
        <begin position="6"/>
        <end position="24"/>
    </location>
</feature>
<gene>
    <name evidence="7" type="ORF">J057_23110</name>
</gene>
<dbReference type="AlphaFoldDB" id="N6W2J2"/>
<keyword evidence="4 6" id="KW-1133">Transmembrane helix</keyword>
<feature type="transmembrane region" description="Helical" evidence="6">
    <location>
        <begin position="146"/>
        <end position="172"/>
    </location>
</feature>
<dbReference type="STRING" id="626887.J057_23110"/>
<keyword evidence="3 6" id="KW-0812">Transmembrane</keyword>
<feature type="transmembrane region" description="Helical" evidence="6">
    <location>
        <begin position="179"/>
        <end position="196"/>
    </location>
</feature>
<feature type="transmembrane region" description="Helical" evidence="6">
    <location>
        <begin position="202"/>
        <end position="221"/>
    </location>
</feature>
<dbReference type="PANTHER" id="PTHR40277">
    <property type="entry name" value="BLL5419 PROTEIN"/>
    <property type="match status" value="1"/>
</dbReference>
<sequence length="312" mass="33466">MSRYLPYLRWIWTLTILTGALVVFGQADIVSHLEGLSLTAVALALGLFTLQLFMSAWRWSFTARQLGLAIDWRDALREYYLATFVNQVLPGGVLGDANRALRHGAMTRQRSRAVHAVMIERLSGQVVLVILAVTAWAFLLSDRDGVALSAGAGGVHVGLVAAGMVFVAILAATFFRARVGPLIAAFRDALWVALLQPKVLGVQMLSSALVVGSYVMVFLVLAWGMDVSMPQSILVPCVLCLLMTMVIPVTVAGWGIREGVAGALWVWAGYPAGEGLALSIAYGALFLISSLPGLPFVLPRACVRAFAKSGRP</sequence>
<dbReference type="PATRIC" id="fig|626887.3.peg.4620"/>
<keyword evidence="2" id="KW-1003">Cell membrane</keyword>
<dbReference type="InterPro" id="IPR022791">
    <property type="entry name" value="L-PG_synthase/AglD"/>
</dbReference>
<proteinExistence type="predicted"/>
<feature type="transmembrane region" description="Helical" evidence="6">
    <location>
        <begin position="36"/>
        <end position="59"/>
    </location>
</feature>
<evidence type="ECO:0000256" key="2">
    <source>
        <dbReference type="ARBA" id="ARBA00022475"/>
    </source>
</evidence>
<protein>
    <submittedName>
        <fullName evidence="7">UPF0104 family protein</fullName>
    </submittedName>
</protein>
<dbReference type="PANTHER" id="PTHR40277:SF1">
    <property type="entry name" value="BLL5419 PROTEIN"/>
    <property type="match status" value="1"/>
</dbReference>
<dbReference type="EMBL" id="APLQ01000014">
    <property type="protein sequence ID" value="ENO14334.1"/>
    <property type="molecule type" value="Genomic_DNA"/>
</dbReference>
<comment type="caution">
    <text evidence="7">The sequence shown here is derived from an EMBL/GenBank/DDBJ whole genome shotgun (WGS) entry which is preliminary data.</text>
</comment>
<dbReference type="RefSeq" id="WP_004582554.1">
    <property type="nucleotide sequence ID" value="NZ_AP028878.1"/>
</dbReference>
<dbReference type="Proteomes" id="UP000013165">
    <property type="component" value="Unassembled WGS sequence"/>
</dbReference>
<name>N6W2J2_9GAMM</name>
<evidence type="ECO:0000256" key="4">
    <source>
        <dbReference type="ARBA" id="ARBA00022989"/>
    </source>
</evidence>
<feature type="transmembrane region" description="Helical" evidence="6">
    <location>
        <begin position="122"/>
        <end position="140"/>
    </location>
</feature>
<evidence type="ECO:0000313" key="7">
    <source>
        <dbReference type="EMBL" id="ENO14334.1"/>
    </source>
</evidence>
<evidence type="ECO:0000256" key="5">
    <source>
        <dbReference type="ARBA" id="ARBA00023136"/>
    </source>
</evidence>
<evidence type="ECO:0000256" key="6">
    <source>
        <dbReference type="SAM" id="Phobius"/>
    </source>
</evidence>
<organism evidence="7 8">
    <name type="scientific">Marinobacter nanhaiticus D15-8W</name>
    <dbReference type="NCBI Taxonomy" id="626887"/>
    <lineage>
        <taxon>Bacteria</taxon>
        <taxon>Pseudomonadati</taxon>
        <taxon>Pseudomonadota</taxon>
        <taxon>Gammaproteobacteria</taxon>
        <taxon>Pseudomonadales</taxon>
        <taxon>Marinobacteraceae</taxon>
        <taxon>Marinobacter</taxon>
    </lineage>
</organism>
<dbReference type="GO" id="GO:0005886">
    <property type="term" value="C:plasma membrane"/>
    <property type="evidence" value="ECO:0007669"/>
    <property type="project" value="UniProtKB-SubCell"/>
</dbReference>
<accession>N6W2J2</accession>
<evidence type="ECO:0000313" key="8">
    <source>
        <dbReference type="Proteomes" id="UP000013165"/>
    </source>
</evidence>